<dbReference type="SUPFAM" id="SSF46689">
    <property type="entry name" value="Homeodomain-like"/>
    <property type="match status" value="1"/>
</dbReference>
<evidence type="ECO:0000259" key="6">
    <source>
        <dbReference type="PROSITE" id="PS50977"/>
    </source>
</evidence>
<feature type="domain" description="HTH tetR-type" evidence="6">
    <location>
        <begin position="3"/>
        <end position="63"/>
    </location>
</feature>
<evidence type="ECO:0000256" key="2">
    <source>
        <dbReference type="ARBA" id="ARBA00023015"/>
    </source>
</evidence>
<dbReference type="InterPro" id="IPR001647">
    <property type="entry name" value="HTH_TetR"/>
</dbReference>
<name>A0A1R1AF45_PAELA</name>
<dbReference type="GO" id="GO:0046677">
    <property type="term" value="P:response to antibiotic"/>
    <property type="evidence" value="ECO:0007669"/>
    <property type="project" value="InterPro"/>
</dbReference>
<dbReference type="PRINTS" id="PR00455">
    <property type="entry name" value="HTHTETR"/>
</dbReference>
<protein>
    <recommendedName>
        <fullName evidence="6">HTH tetR-type domain-containing protein</fullName>
    </recommendedName>
</protein>
<dbReference type="EMBL" id="MRTF01000028">
    <property type="protein sequence ID" value="OME84182.1"/>
    <property type="molecule type" value="Genomic_DNA"/>
</dbReference>
<evidence type="ECO:0000313" key="8">
    <source>
        <dbReference type="Proteomes" id="UP000187074"/>
    </source>
</evidence>
<dbReference type="PROSITE" id="PS50977">
    <property type="entry name" value="HTH_TETR_2"/>
    <property type="match status" value="1"/>
</dbReference>
<accession>A0A1R1AF45</accession>
<dbReference type="OrthoDB" id="166040at2"/>
<dbReference type="InterPro" id="IPR004111">
    <property type="entry name" value="Repressor_TetR_C"/>
</dbReference>
<evidence type="ECO:0000313" key="7">
    <source>
        <dbReference type="EMBL" id="OME84182.1"/>
    </source>
</evidence>
<keyword evidence="4" id="KW-0804">Transcription</keyword>
<dbReference type="SUPFAM" id="SSF48498">
    <property type="entry name" value="Tetracyclin repressor-like, C-terminal domain"/>
    <property type="match status" value="1"/>
</dbReference>
<dbReference type="RefSeq" id="WP_076326659.1">
    <property type="nucleotide sequence ID" value="NZ_MRTF01000028.1"/>
</dbReference>
<dbReference type="InterPro" id="IPR003012">
    <property type="entry name" value="Tet_transcr_reg_TetR"/>
</dbReference>
<keyword evidence="2" id="KW-0805">Transcription regulation</keyword>
<keyword evidence="3 5" id="KW-0238">DNA-binding</keyword>
<gene>
    <name evidence="7" type="ORF">BK123_33825</name>
</gene>
<evidence type="ECO:0000256" key="5">
    <source>
        <dbReference type="PROSITE-ProRule" id="PRU00335"/>
    </source>
</evidence>
<dbReference type="Gene3D" id="1.10.357.10">
    <property type="entry name" value="Tetracycline Repressor, domain 2"/>
    <property type="match status" value="1"/>
</dbReference>
<organism evidence="7 8">
    <name type="scientific">Paenibacillus lautus</name>
    <name type="common">Bacillus lautus</name>
    <dbReference type="NCBI Taxonomy" id="1401"/>
    <lineage>
        <taxon>Bacteria</taxon>
        <taxon>Bacillati</taxon>
        <taxon>Bacillota</taxon>
        <taxon>Bacilli</taxon>
        <taxon>Bacillales</taxon>
        <taxon>Paenibacillaceae</taxon>
        <taxon>Paenibacillus</taxon>
    </lineage>
</organism>
<sequence length="206" mass="23230">MAKIKREDVIEEALELLKEGGLEAITTRRLAQRLGVESASLYWHVKDKATLLGEMASTIIARYHTIKTPHDTGQWEKWFIDHAYSFRNALLAYPDGAMLHAGSIPTFNDLVQLAPKTEYLVRAGFSEREAQMAMLTMGQFTLGSVMEEQTRNKRRILKSSPIEKVKGSQRNADVDTLTSDVMNTIENEAENAFEFGIQLIVKGLKK</sequence>
<dbReference type="AlphaFoldDB" id="A0A1R1AF45"/>
<dbReference type="PRINTS" id="PR00400">
    <property type="entry name" value="TETREPRESSOR"/>
</dbReference>
<comment type="caution">
    <text evidence="7">The sequence shown here is derived from an EMBL/GenBank/DDBJ whole genome shotgun (WGS) entry which is preliminary data.</text>
</comment>
<dbReference type="InterPro" id="IPR023772">
    <property type="entry name" value="DNA-bd_HTH_TetR-type_CS"/>
</dbReference>
<evidence type="ECO:0000256" key="1">
    <source>
        <dbReference type="ARBA" id="ARBA00022491"/>
    </source>
</evidence>
<dbReference type="PROSITE" id="PS01081">
    <property type="entry name" value="HTH_TETR_1"/>
    <property type="match status" value="1"/>
</dbReference>
<evidence type="ECO:0000256" key="4">
    <source>
        <dbReference type="ARBA" id="ARBA00023163"/>
    </source>
</evidence>
<dbReference type="STRING" id="1401.BK123_33825"/>
<dbReference type="GO" id="GO:0003677">
    <property type="term" value="F:DNA binding"/>
    <property type="evidence" value="ECO:0007669"/>
    <property type="project" value="UniProtKB-UniRule"/>
</dbReference>
<feature type="DNA-binding region" description="H-T-H motif" evidence="5">
    <location>
        <begin position="26"/>
        <end position="45"/>
    </location>
</feature>
<dbReference type="GO" id="GO:0045892">
    <property type="term" value="P:negative regulation of DNA-templated transcription"/>
    <property type="evidence" value="ECO:0007669"/>
    <property type="project" value="InterPro"/>
</dbReference>
<dbReference type="Pfam" id="PF00440">
    <property type="entry name" value="TetR_N"/>
    <property type="match status" value="1"/>
</dbReference>
<dbReference type="InterPro" id="IPR036271">
    <property type="entry name" value="Tet_transcr_reg_TetR-rel_C_sf"/>
</dbReference>
<evidence type="ECO:0000256" key="3">
    <source>
        <dbReference type="ARBA" id="ARBA00023125"/>
    </source>
</evidence>
<dbReference type="Proteomes" id="UP000187074">
    <property type="component" value="Unassembled WGS sequence"/>
</dbReference>
<dbReference type="Gene3D" id="1.10.10.60">
    <property type="entry name" value="Homeodomain-like"/>
    <property type="match status" value="1"/>
</dbReference>
<dbReference type="Pfam" id="PF02909">
    <property type="entry name" value="TetR_C_1"/>
    <property type="match status" value="1"/>
</dbReference>
<keyword evidence="1" id="KW-0678">Repressor</keyword>
<proteinExistence type="predicted"/>
<dbReference type="InterPro" id="IPR009057">
    <property type="entry name" value="Homeodomain-like_sf"/>
</dbReference>
<reference evidence="7 8" key="1">
    <citation type="submission" date="2016-11" db="EMBL/GenBank/DDBJ databases">
        <title>Paenibacillus species isolates.</title>
        <authorList>
            <person name="Beno S.M."/>
        </authorList>
    </citation>
    <scope>NUCLEOTIDE SEQUENCE [LARGE SCALE GENOMIC DNA]</scope>
    <source>
        <strain evidence="7 8">FSL F4-0100</strain>
    </source>
</reference>